<accession>A0A1Y2GRR6</accession>
<gene>
    <name evidence="5" type="ORF">BCR41DRAFT_396494</name>
</gene>
<dbReference type="OrthoDB" id="2428033at2759"/>
<dbReference type="InParanoid" id="A0A1Y2GRR6"/>
<evidence type="ECO:0000256" key="3">
    <source>
        <dbReference type="ARBA" id="ARBA00022525"/>
    </source>
</evidence>
<reference evidence="5 6" key="1">
    <citation type="submission" date="2016-07" db="EMBL/GenBank/DDBJ databases">
        <title>Pervasive Adenine N6-methylation of Active Genes in Fungi.</title>
        <authorList>
            <consortium name="DOE Joint Genome Institute"/>
            <person name="Mondo S.J."/>
            <person name="Dannebaum R.O."/>
            <person name="Kuo R.C."/>
            <person name="Labutti K."/>
            <person name="Haridas S."/>
            <person name="Kuo A."/>
            <person name="Salamov A."/>
            <person name="Ahrendt S.R."/>
            <person name="Lipzen A."/>
            <person name="Sullivan W."/>
            <person name="Andreopoulos W.B."/>
            <person name="Clum A."/>
            <person name="Lindquist E."/>
            <person name="Daum C."/>
            <person name="Ramamoorthy G.K."/>
            <person name="Gryganskyi A."/>
            <person name="Culley D."/>
            <person name="Magnuson J.K."/>
            <person name="James T.Y."/>
            <person name="O'Malley M.A."/>
            <person name="Stajich J.E."/>
            <person name="Spatafora J.W."/>
            <person name="Visel A."/>
            <person name="Grigoriev I.V."/>
        </authorList>
    </citation>
    <scope>NUCLEOTIDE SEQUENCE [LARGE SCALE GENOMIC DNA]</scope>
    <source>
        <strain evidence="5 6">NRRL 3116</strain>
    </source>
</reference>
<comment type="subcellular location">
    <subcellularLocation>
        <location evidence="1">Host cell</location>
    </subcellularLocation>
    <subcellularLocation>
        <location evidence="2">Secreted</location>
    </subcellularLocation>
</comment>
<evidence type="ECO:0000256" key="1">
    <source>
        <dbReference type="ARBA" id="ARBA00004340"/>
    </source>
</evidence>
<keyword evidence="6" id="KW-1185">Reference proteome</keyword>
<organism evidence="5 6">
    <name type="scientific">Lobosporangium transversale</name>
    <dbReference type="NCBI Taxonomy" id="64571"/>
    <lineage>
        <taxon>Eukaryota</taxon>
        <taxon>Fungi</taxon>
        <taxon>Fungi incertae sedis</taxon>
        <taxon>Mucoromycota</taxon>
        <taxon>Mortierellomycotina</taxon>
        <taxon>Mortierellomycetes</taxon>
        <taxon>Mortierellales</taxon>
        <taxon>Mortierellaceae</taxon>
        <taxon>Lobosporangium</taxon>
    </lineage>
</organism>
<evidence type="ECO:0000313" key="6">
    <source>
        <dbReference type="Proteomes" id="UP000193648"/>
    </source>
</evidence>
<protein>
    <recommendedName>
        <fullName evidence="4">Crinkler effector protein N-terminal domain-containing protein</fullName>
    </recommendedName>
</protein>
<name>A0A1Y2GRR6_9FUNG</name>
<dbReference type="EMBL" id="MCFF01000019">
    <property type="protein sequence ID" value="ORZ15532.1"/>
    <property type="molecule type" value="Genomic_DNA"/>
</dbReference>
<dbReference type="InterPro" id="IPR045379">
    <property type="entry name" value="Crinkler_N"/>
</dbReference>
<comment type="caution">
    <text evidence="5">The sequence shown here is derived from an EMBL/GenBank/DDBJ whole genome shotgun (WGS) entry which is preliminary data.</text>
</comment>
<dbReference type="GO" id="GO:0043657">
    <property type="term" value="C:host cell"/>
    <property type="evidence" value="ECO:0007669"/>
    <property type="project" value="UniProtKB-SubCell"/>
</dbReference>
<evidence type="ECO:0000256" key="2">
    <source>
        <dbReference type="ARBA" id="ARBA00004613"/>
    </source>
</evidence>
<dbReference type="Proteomes" id="UP000193648">
    <property type="component" value="Unassembled WGS sequence"/>
</dbReference>
<dbReference type="AlphaFoldDB" id="A0A1Y2GRR6"/>
<dbReference type="RefSeq" id="XP_021881280.1">
    <property type="nucleotide sequence ID" value="XM_022028808.1"/>
</dbReference>
<evidence type="ECO:0000313" key="5">
    <source>
        <dbReference type="EMBL" id="ORZ15532.1"/>
    </source>
</evidence>
<keyword evidence="3" id="KW-0964">Secreted</keyword>
<feature type="domain" description="Crinkler effector protein N-terminal" evidence="4">
    <location>
        <begin position="5"/>
        <end position="108"/>
    </location>
</feature>
<evidence type="ECO:0000259" key="4">
    <source>
        <dbReference type="Pfam" id="PF20147"/>
    </source>
</evidence>
<dbReference type="SUPFAM" id="SSF160975">
    <property type="entry name" value="AF1531-like"/>
    <property type="match status" value="1"/>
</dbReference>
<proteinExistence type="predicted"/>
<sequence>MTGEITIFCIIDGESTAFPVRIPPTKTVDELKKAIKKEYEPDLDYLSAKKLNLYYLSIPSAPKRQIMLNYLTIEERSKEPEELDDATSEISEFFGTAPPKKTINVIVQRPLGAVIWTNTSSILALVKQYERLIGTKQAPLVTSFGSEFPLCRREETLDVLWNGSCYNGVFERFKNRKKSDKGLNPIPLLACGPGTGKSRSLQEIGGMLREKANSYGDQSIKSAFSNMVSINICYGNGTAVSQFDNKIGGDASIAVRLLYGYFISNKDSDSKPVDFFLQKEGINLLSVSRAMEVIHADIIRRGTPTNNPIVLVISIDEVNHLHNAYPGTLREVANAIGKLSLRTIEPFCIPIMAGTIQGPIEEMLMGSTYRILHLPLPLLTDDDVIEIGRRLPPTIDGKALHLTEDYLKHDILLHRSIADIGGVPRAVEHFYEHFVNRLKKLKKIPDKDEKLTECLRNVDIMAVMQSLAVRLDTLYPFGNYVEFMTPVVEWQGPFLLERAEEHDIYHIRIPYLWLVLLISASYSQSESPLKYWTAFIDPKQDVSWAGWALRLCLFSYLGKQTVSLQELFAGAEFDPEFPEFKVEIPEHRNVTVHQLLEMSPNHEIAKDVDGKEHTNFLQEFHKIFVNGKGAPADGYMQLRLQNRRDIASLCLFCQMEWAEEKDSKTSSPINQKTIEKEIEKIAEVNEVLKKRCPSLECAFGIFSNRQIAPKANLRSHTFMMPAVGEKICKEIVSERKKRRFEDEDDFKKRPWFNFLMGRAARVGTLIDPMTPTEGAASLFLQAHAHIHDPAQQARLRNNHFGDSLMKACCSNHSSSLNYTTR</sequence>
<dbReference type="GeneID" id="33570651"/>
<dbReference type="GO" id="GO:0005576">
    <property type="term" value="C:extracellular region"/>
    <property type="evidence" value="ECO:0007669"/>
    <property type="project" value="UniProtKB-SubCell"/>
</dbReference>
<dbReference type="Pfam" id="PF20147">
    <property type="entry name" value="Crinkler"/>
    <property type="match status" value="1"/>
</dbReference>